<proteinExistence type="inferred from homology"/>
<evidence type="ECO:0000259" key="3">
    <source>
        <dbReference type="PROSITE" id="PS50234"/>
    </source>
</evidence>
<dbReference type="SMART" id="SM00382">
    <property type="entry name" value="AAA"/>
    <property type="match status" value="1"/>
</dbReference>
<dbReference type="InterPro" id="IPR052989">
    <property type="entry name" value="Mg-chelatase_DI-like"/>
</dbReference>
<name>A0A8A3S5T4_9EURY</name>
<dbReference type="InterPro" id="IPR003593">
    <property type="entry name" value="AAA+_ATPase"/>
</dbReference>
<keyword evidence="5" id="KW-1185">Reference proteome</keyword>
<dbReference type="GO" id="GO:0016887">
    <property type="term" value="F:ATP hydrolysis activity"/>
    <property type="evidence" value="ECO:0007669"/>
    <property type="project" value="InterPro"/>
</dbReference>
<dbReference type="NCBIfam" id="TIGR02442">
    <property type="entry name" value="Cob-chelat-sub"/>
    <property type="match status" value="1"/>
</dbReference>
<dbReference type="GO" id="GO:0005524">
    <property type="term" value="F:ATP binding"/>
    <property type="evidence" value="ECO:0007669"/>
    <property type="project" value="InterPro"/>
</dbReference>
<dbReference type="SUPFAM" id="SSF52540">
    <property type="entry name" value="P-loop containing nucleoside triphosphate hydrolases"/>
    <property type="match status" value="1"/>
</dbReference>
<dbReference type="PANTHER" id="PTHR35023">
    <property type="entry name" value="CHELATASE-RELATED"/>
    <property type="match status" value="1"/>
</dbReference>
<dbReference type="InterPro" id="IPR011704">
    <property type="entry name" value="ATPase_dyneun-rel_AAA"/>
</dbReference>
<feature type="region of interest" description="Disordered" evidence="2">
    <location>
        <begin position="341"/>
        <end position="386"/>
    </location>
</feature>
<evidence type="ECO:0000256" key="2">
    <source>
        <dbReference type="SAM" id="MobiDB-lite"/>
    </source>
</evidence>
<dbReference type="EMBL" id="CP036172">
    <property type="protein sequence ID" value="QSZ67219.1"/>
    <property type="molecule type" value="Genomic_DNA"/>
</dbReference>
<evidence type="ECO:0000313" key="4">
    <source>
        <dbReference type="EMBL" id="QSZ67219.1"/>
    </source>
</evidence>
<evidence type="ECO:0000313" key="5">
    <source>
        <dbReference type="Proteomes" id="UP001042704"/>
    </source>
</evidence>
<organism evidence="4 5">
    <name type="scientific">Methanofollis aquaemaris</name>
    <dbReference type="NCBI Taxonomy" id="126734"/>
    <lineage>
        <taxon>Archaea</taxon>
        <taxon>Methanobacteriati</taxon>
        <taxon>Methanobacteriota</taxon>
        <taxon>Stenosarchaea group</taxon>
        <taxon>Methanomicrobia</taxon>
        <taxon>Methanomicrobiales</taxon>
        <taxon>Methanomicrobiaceae</taxon>
        <taxon>Methanofollis</taxon>
    </lineage>
</organism>
<dbReference type="PROSITE" id="PS50234">
    <property type="entry name" value="VWFA"/>
    <property type="match status" value="1"/>
</dbReference>
<evidence type="ECO:0000256" key="1">
    <source>
        <dbReference type="ARBA" id="ARBA00005799"/>
    </source>
</evidence>
<reference evidence="4" key="1">
    <citation type="journal article" date="2001" name="Int. J. Syst. Evol. Microbiol.">
        <title>Methanofollis aquaemaris sp. nov., a methanogen isolated from an aquaculture fish pond.</title>
        <authorList>
            <person name="Lai M.C."/>
            <person name="Chen S.C."/>
        </authorList>
    </citation>
    <scope>NUCLEOTIDE SEQUENCE</scope>
    <source>
        <strain evidence="4">N2F9704</strain>
    </source>
</reference>
<dbReference type="KEGG" id="maqe:RJ40_06750"/>
<dbReference type="Pfam" id="PF07728">
    <property type="entry name" value="AAA_5"/>
    <property type="match status" value="1"/>
</dbReference>
<dbReference type="Gene3D" id="3.40.50.300">
    <property type="entry name" value="P-loop containing nucleotide triphosphate hydrolases"/>
    <property type="match status" value="1"/>
</dbReference>
<dbReference type="InterPro" id="IPR002035">
    <property type="entry name" value="VWF_A"/>
</dbReference>
<reference evidence="4" key="2">
    <citation type="submission" date="2019-02" db="EMBL/GenBank/DDBJ databases">
        <authorList>
            <person name="Chen S.-C."/>
            <person name="Chien H.-H."/>
            <person name="Lai M.-C."/>
        </authorList>
    </citation>
    <scope>NUCLEOTIDE SEQUENCE</scope>
    <source>
        <strain evidence="4">N2F9704</strain>
    </source>
</reference>
<feature type="compositionally biased region" description="Basic and acidic residues" evidence="2">
    <location>
        <begin position="341"/>
        <end position="364"/>
    </location>
</feature>
<dbReference type="SUPFAM" id="SSF53300">
    <property type="entry name" value="vWA-like"/>
    <property type="match status" value="1"/>
</dbReference>
<dbReference type="PANTHER" id="PTHR35023:SF1">
    <property type="entry name" value="MG-PROTOPORPHYRIN IX CHELATASE"/>
    <property type="match status" value="1"/>
</dbReference>
<feature type="domain" description="VWFA" evidence="3">
    <location>
        <begin position="486"/>
        <end position="672"/>
    </location>
</feature>
<dbReference type="Pfam" id="PF17863">
    <property type="entry name" value="AAA_lid_2"/>
    <property type="match status" value="1"/>
</dbReference>
<dbReference type="Gene3D" id="1.10.8.80">
    <property type="entry name" value="Magnesium chelatase subunit I, C-Terminal domain"/>
    <property type="match status" value="1"/>
</dbReference>
<dbReference type="GeneID" id="76424048"/>
<dbReference type="InterPro" id="IPR012804">
    <property type="entry name" value="Cob_chelat_sub_put"/>
</dbReference>
<dbReference type="CDD" id="cd01451">
    <property type="entry name" value="vWA_Magnesium_chelatase"/>
    <property type="match status" value="1"/>
</dbReference>
<dbReference type="InterPro" id="IPR036465">
    <property type="entry name" value="vWFA_dom_sf"/>
</dbReference>
<dbReference type="CDD" id="cd00009">
    <property type="entry name" value="AAA"/>
    <property type="match status" value="1"/>
</dbReference>
<dbReference type="InterPro" id="IPR041702">
    <property type="entry name" value="BchD/ChlD_VWA"/>
</dbReference>
<comment type="similarity">
    <text evidence="1">Belongs to the Mg-chelatase subunits D/I family.</text>
</comment>
<dbReference type="SMART" id="SM00327">
    <property type="entry name" value="VWA"/>
    <property type="match status" value="1"/>
</dbReference>
<dbReference type="AlphaFoldDB" id="A0A8A3S5T4"/>
<accession>A0A8A3S5T4</accession>
<dbReference type="Gene3D" id="3.40.50.410">
    <property type="entry name" value="von Willebrand factor, type A domain"/>
    <property type="match status" value="1"/>
</dbReference>
<dbReference type="InterPro" id="IPR027417">
    <property type="entry name" value="P-loop_NTPase"/>
</dbReference>
<dbReference type="InterPro" id="IPR041628">
    <property type="entry name" value="ChlI/MoxR_AAA_lid"/>
</dbReference>
<dbReference type="Proteomes" id="UP001042704">
    <property type="component" value="Chromosome"/>
</dbReference>
<protein>
    <submittedName>
        <fullName evidence="4">Cobaltochelatase</fullName>
    </submittedName>
</protein>
<dbReference type="RefSeq" id="WP_265580108.1">
    <property type="nucleotide sequence ID" value="NZ_CP036172.1"/>
</dbReference>
<sequence length="681" mass="74654">MVFHARRHVLPFTAIIGQEEMKKALLLNAINPRIGGVLIRGEKGTAKSTAVRALAALLPEIEVSEGCPFNCNPATLREMCEACAEKMRTGGITAEKRQVRVVDLPLGVTEDRLCGTIDIERAIKEGVRAIEPGILAGVNRGILYIDEVNLLDDHVADVLLDAAAMGVNVVEREGISLSHPARFILIGTMNPEEGELRPQLLDRFGLQVSVEGIEDVAKRMAIVKVAEGFEADPDGFARSCTSEQGDVREKIFEAQRLLPSVTVSDEILELVVGTCVRMGVRTHRAEITVVRTAKTIAAFDGRTEVDAEDVREAMELALPHRMRKKPFEEPKLDREHLDEAMEHAEQQREERSRHQGEADERPPEQEGGEGEQGGMPDTPPPRGGEVEEQVYDIGTPIDPSGVEMSRRRDRVRRRNLRGRRVETLSATRAGTVLSSRYPNGTGDIALDATLRAAAPYQRRREHNGLAVAIQEGDLRERVRVGRVSTSCLFVVDASGSMGAEKRMEAAKGAVLSMLLDSYQHRDRIGLVAFKGTEADLLLPLSSSVDLARKRLEDLPTGGRTPLQAGLSKGLEALINERRKNGEVIPMMVLISDGRANSPGGSEVRDEIIGLAGEIRANGIRTVVIDTETTGRTPFGIRLGYCRDIAEQAGGRYYRIGDLTPEGLRDIAAREQTAVASPWRMR</sequence>
<gene>
    <name evidence="4" type="ORF">RJ40_06750</name>
</gene>
<dbReference type="Pfam" id="PF13519">
    <property type="entry name" value="VWA_2"/>
    <property type="match status" value="1"/>
</dbReference>